<dbReference type="Gene3D" id="2.40.50.1020">
    <property type="entry name" value="LytTr DNA-binding domain"/>
    <property type="match status" value="1"/>
</dbReference>
<evidence type="ECO:0000313" key="4">
    <source>
        <dbReference type="EMBL" id="SMO79178.1"/>
    </source>
</evidence>
<accession>A0A521E5F7</accession>
<feature type="domain" description="Response regulatory" evidence="2">
    <location>
        <begin position="5"/>
        <end position="116"/>
    </location>
</feature>
<dbReference type="RefSeq" id="WP_142454986.1">
    <property type="nucleotide sequence ID" value="NZ_FXTP01000010.1"/>
</dbReference>
<proteinExistence type="predicted"/>
<keyword evidence="5" id="KW-1185">Reference proteome</keyword>
<dbReference type="PROSITE" id="PS50110">
    <property type="entry name" value="RESPONSE_REGULATORY"/>
    <property type="match status" value="1"/>
</dbReference>
<dbReference type="PROSITE" id="PS50930">
    <property type="entry name" value="HTH_LYTTR"/>
    <property type="match status" value="1"/>
</dbReference>
<protein>
    <submittedName>
        <fullName evidence="4">Two component transcriptional regulator, LytTR family</fullName>
    </submittedName>
</protein>
<dbReference type="GO" id="GO:0003677">
    <property type="term" value="F:DNA binding"/>
    <property type="evidence" value="ECO:0007669"/>
    <property type="project" value="InterPro"/>
</dbReference>
<evidence type="ECO:0000313" key="5">
    <source>
        <dbReference type="Proteomes" id="UP000317557"/>
    </source>
</evidence>
<dbReference type="SMART" id="SM00850">
    <property type="entry name" value="LytTR"/>
    <property type="match status" value="1"/>
</dbReference>
<feature type="modified residue" description="4-aspartylphosphate" evidence="1">
    <location>
        <position position="56"/>
    </location>
</feature>
<sequence length="249" mass="28010">MSTLKAVIVDDEEPGRAVVEEYLEDIDQVEIVASFGAPSKAVDYLNSNPADLLFLDIQMPGMDGFELLDQLDNIPQVIFSTAHDAYALRAFEVNAIDYLLKPYTQQRFNEALQRVLNKQESKEQEQERIQSIIQQYKQPNSYPDRLFVRVGVKIIPIAVDDIIWIQAEGDYSKIHTKNGAHLCSTGLGNLEDKLDPELFQRSHRSYLLAIKELQNLQSDGGGGFIAEMSDGAEVKVSRSHADDIKKLIV</sequence>
<feature type="domain" description="HTH LytTR-type" evidence="3">
    <location>
        <begin position="146"/>
        <end position="249"/>
    </location>
</feature>
<dbReference type="InterPro" id="IPR046947">
    <property type="entry name" value="LytR-like"/>
</dbReference>
<dbReference type="AlphaFoldDB" id="A0A521E5F7"/>
<dbReference type="SUPFAM" id="SSF52172">
    <property type="entry name" value="CheY-like"/>
    <property type="match status" value="1"/>
</dbReference>
<dbReference type="SMART" id="SM00448">
    <property type="entry name" value="REC"/>
    <property type="match status" value="1"/>
</dbReference>
<organism evidence="4 5">
    <name type="scientific">Gracilimonas mengyeensis</name>
    <dbReference type="NCBI Taxonomy" id="1302730"/>
    <lineage>
        <taxon>Bacteria</taxon>
        <taxon>Pseudomonadati</taxon>
        <taxon>Balneolota</taxon>
        <taxon>Balneolia</taxon>
        <taxon>Balneolales</taxon>
        <taxon>Balneolaceae</taxon>
        <taxon>Gracilimonas</taxon>
    </lineage>
</organism>
<dbReference type="PANTHER" id="PTHR37299:SF1">
    <property type="entry name" value="STAGE 0 SPORULATION PROTEIN A HOMOLOG"/>
    <property type="match status" value="1"/>
</dbReference>
<dbReference type="InterPro" id="IPR007492">
    <property type="entry name" value="LytTR_DNA-bd_dom"/>
</dbReference>
<dbReference type="InterPro" id="IPR011006">
    <property type="entry name" value="CheY-like_superfamily"/>
</dbReference>
<evidence type="ECO:0000259" key="3">
    <source>
        <dbReference type="PROSITE" id="PS50930"/>
    </source>
</evidence>
<dbReference type="OrthoDB" id="1490554at2"/>
<evidence type="ECO:0000259" key="2">
    <source>
        <dbReference type="PROSITE" id="PS50110"/>
    </source>
</evidence>
<dbReference type="PANTHER" id="PTHR37299">
    <property type="entry name" value="TRANSCRIPTIONAL REGULATOR-RELATED"/>
    <property type="match status" value="1"/>
</dbReference>
<dbReference type="Pfam" id="PF00072">
    <property type="entry name" value="Response_reg"/>
    <property type="match status" value="1"/>
</dbReference>
<dbReference type="EMBL" id="FXTP01000010">
    <property type="protein sequence ID" value="SMO79178.1"/>
    <property type="molecule type" value="Genomic_DNA"/>
</dbReference>
<name>A0A521E5F7_9BACT</name>
<gene>
    <name evidence="4" type="ORF">SAMN06265219_110176</name>
</gene>
<dbReference type="Pfam" id="PF04397">
    <property type="entry name" value="LytTR"/>
    <property type="match status" value="1"/>
</dbReference>
<dbReference type="GO" id="GO:0000156">
    <property type="term" value="F:phosphorelay response regulator activity"/>
    <property type="evidence" value="ECO:0007669"/>
    <property type="project" value="InterPro"/>
</dbReference>
<dbReference type="Proteomes" id="UP000317557">
    <property type="component" value="Unassembled WGS sequence"/>
</dbReference>
<reference evidence="4 5" key="1">
    <citation type="submission" date="2017-05" db="EMBL/GenBank/DDBJ databases">
        <authorList>
            <person name="Varghese N."/>
            <person name="Submissions S."/>
        </authorList>
    </citation>
    <scope>NUCLEOTIDE SEQUENCE [LARGE SCALE GENOMIC DNA]</scope>
    <source>
        <strain evidence="4 5">DSM 21985</strain>
    </source>
</reference>
<evidence type="ECO:0000256" key="1">
    <source>
        <dbReference type="PROSITE-ProRule" id="PRU00169"/>
    </source>
</evidence>
<dbReference type="Gene3D" id="3.40.50.2300">
    <property type="match status" value="1"/>
</dbReference>
<keyword evidence="1" id="KW-0597">Phosphoprotein</keyword>
<dbReference type="InterPro" id="IPR001789">
    <property type="entry name" value="Sig_transdc_resp-reg_receiver"/>
</dbReference>